<reference evidence="3 4" key="1">
    <citation type="submission" date="2024-09" db="EMBL/GenBank/DDBJ databases">
        <title>Paenibacillus zeirhizospherea sp. nov., isolated from surface of the maize (Zea mays) roots in a horticulture field, Hungary.</title>
        <authorList>
            <person name="Marton D."/>
            <person name="Farkas M."/>
            <person name="Bedics A."/>
            <person name="Toth E."/>
            <person name="Tancsics A."/>
            <person name="Boka K."/>
            <person name="Marati G."/>
            <person name="Kriszt B."/>
            <person name="Cserhati M."/>
        </authorList>
    </citation>
    <scope>NUCLEOTIDE SEQUENCE [LARGE SCALE GENOMIC DNA]</scope>
    <source>
        <strain evidence="3 4">JCM 18446</strain>
    </source>
</reference>
<sequence length="288" mass="32131">MITEKIKLSEENEGVYLQTYLLHNSGQFGTDRRRPAVIVCPGGGYNHTSDREAEPVALRFLAQGFHTFVLRYSVRESARFPQPFLDVARAISLVRDRAEEWLVNADRVAVCGFSAGGHVAAASGVFWNKPFIYETLQEEPMKLKPNALVLAYPVIHFNDWPRSTASTVEEGPTEAERTFALTFGTPHPGQGLKDQYGLHLHVDASVPPSFLWHTADDPVVSVRNSLDFASALTEHQVPYELHVFPQGVHGLSLADETTATGPQHVNERCQIWIDLATTWLKDLNSQKN</sequence>
<protein>
    <submittedName>
        <fullName evidence="3">Alpha/beta hydrolase</fullName>
    </submittedName>
</protein>
<dbReference type="RefSeq" id="WP_375520981.1">
    <property type="nucleotide sequence ID" value="NZ_JBHIRY010000015.1"/>
</dbReference>
<evidence type="ECO:0000259" key="2">
    <source>
        <dbReference type="Pfam" id="PF20434"/>
    </source>
</evidence>
<dbReference type="InterPro" id="IPR049492">
    <property type="entry name" value="BD-FAE-like_dom"/>
</dbReference>
<dbReference type="Pfam" id="PF20434">
    <property type="entry name" value="BD-FAE"/>
    <property type="match status" value="1"/>
</dbReference>
<gene>
    <name evidence="3" type="ORF">ACE5LO_15830</name>
</gene>
<dbReference type="Gene3D" id="3.40.50.1820">
    <property type="entry name" value="alpha/beta hydrolase"/>
    <property type="match status" value="1"/>
</dbReference>
<dbReference type="PANTHER" id="PTHR48081:SF6">
    <property type="entry name" value="PEPTIDASE S9 PROLYL OLIGOPEPTIDASE CATALYTIC DOMAIN-CONTAINING PROTEIN"/>
    <property type="match status" value="1"/>
</dbReference>
<keyword evidence="1 3" id="KW-0378">Hydrolase</keyword>
<dbReference type="PANTHER" id="PTHR48081">
    <property type="entry name" value="AB HYDROLASE SUPERFAMILY PROTEIN C4A8.06C"/>
    <property type="match status" value="1"/>
</dbReference>
<organism evidence="3 4">
    <name type="scientific">Paenibacillus medicaginis</name>
    <dbReference type="NCBI Taxonomy" id="1470560"/>
    <lineage>
        <taxon>Bacteria</taxon>
        <taxon>Bacillati</taxon>
        <taxon>Bacillota</taxon>
        <taxon>Bacilli</taxon>
        <taxon>Bacillales</taxon>
        <taxon>Paenibacillaceae</taxon>
        <taxon>Paenibacillus</taxon>
    </lineage>
</organism>
<dbReference type="Proteomes" id="UP001580430">
    <property type="component" value="Unassembled WGS sequence"/>
</dbReference>
<proteinExistence type="predicted"/>
<evidence type="ECO:0000256" key="1">
    <source>
        <dbReference type="ARBA" id="ARBA00022801"/>
    </source>
</evidence>
<dbReference type="GO" id="GO:0016787">
    <property type="term" value="F:hydrolase activity"/>
    <property type="evidence" value="ECO:0007669"/>
    <property type="project" value="UniProtKB-KW"/>
</dbReference>
<feature type="domain" description="BD-FAE-like" evidence="2">
    <location>
        <begin position="32"/>
        <end position="232"/>
    </location>
</feature>
<evidence type="ECO:0000313" key="4">
    <source>
        <dbReference type="Proteomes" id="UP001580430"/>
    </source>
</evidence>
<dbReference type="InterPro" id="IPR029058">
    <property type="entry name" value="AB_hydrolase_fold"/>
</dbReference>
<comment type="caution">
    <text evidence="3">The sequence shown here is derived from an EMBL/GenBank/DDBJ whole genome shotgun (WGS) entry which is preliminary data.</text>
</comment>
<keyword evidence="4" id="KW-1185">Reference proteome</keyword>
<evidence type="ECO:0000313" key="3">
    <source>
        <dbReference type="EMBL" id="MFB5761859.1"/>
    </source>
</evidence>
<accession>A0ABV5C2V7</accession>
<name>A0ABV5C2V7_9BACL</name>
<dbReference type="InterPro" id="IPR050300">
    <property type="entry name" value="GDXG_lipolytic_enzyme"/>
</dbReference>
<dbReference type="EMBL" id="JBHIRY010000015">
    <property type="protein sequence ID" value="MFB5761859.1"/>
    <property type="molecule type" value="Genomic_DNA"/>
</dbReference>
<dbReference type="SUPFAM" id="SSF53474">
    <property type="entry name" value="alpha/beta-Hydrolases"/>
    <property type="match status" value="1"/>
</dbReference>